<keyword evidence="1" id="KW-0472">Membrane</keyword>
<evidence type="ECO:0000256" key="1">
    <source>
        <dbReference type="SAM" id="Phobius"/>
    </source>
</evidence>
<keyword evidence="1" id="KW-1133">Transmembrane helix</keyword>
<sequence>MPTEVVQNLYVNYGILGCVVVAFFILIWWVVKTSKEREDKLYGVIETLSKELPEIRKNLEEIKDKLFDD</sequence>
<protein>
    <submittedName>
        <fullName evidence="2">Holin family protein</fullName>
    </submittedName>
</protein>
<proteinExistence type="predicted"/>
<keyword evidence="1" id="KW-0812">Transmembrane</keyword>
<reference evidence="2" key="1">
    <citation type="journal article" date="2021" name="Proc. Natl. Acad. Sci. U.S.A.">
        <title>A Catalog of Tens of Thousands of Viruses from Human Metagenomes Reveals Hidden Associations with Chronic Diseases.</title>
        <authorList>
            <person name="Tisza M.J."/>
            <person name="Buck C.B."/>
        </authorList>
    </citation>
    <scope>NUCLEOTIDE SEQUENCE</scope>
    <source>
        <strain evidence="2">CtqEG8</strain>
    </source>
</reference>
<dbReference type="EMBL" id="BK059100">
    <property type="protein sequence ID" value="DAE29860.1"/>
    <property type="molecule type" value="Genomic_DNA"/>
</dbReference>
<organism evidence="2">
    <name type="scientific">virus sp. ctqEG8</name>
    <dbReference type="NCBI Taxonomy" id="2827998"/>
    <lineage>
        <taxon>Viruses</taxon>
    </lineage>
</organism>
<name>A0A8S5RFU6_9VIRU</name>
<accession>A0A8S5RFU6</accession>
<evidence type="ECO:0000313" key="2">
    <source>
        <dbReference type="EMBL" id="DAE29860.1"/>
    </source>
</evidence>
<feature type="transmembrane region" description="Helical" evidence="1">
    <location>
        <begin position="12"/>
        <end position="31"/>
    </location>
</feature>